<evidence type="ECO:0000256" key="1">
    <source>
        <dbReference type="SAM" id="MobiDB-lite"/>
    </source>
</evidence>
<dbReference type="EMBL" id="JAGRRH010000026">
    <property type="protein sequence ID" value="KAG7341674.1"/>
    <property type="molecule type" value="Genomic_DNA"/>
</dbReference>
<keyword evidence="3" id="KW-1185">Reference proteome</keyword>
<gene>
    <name evidence="2" type="ORF">IV203_023627</name>
</gene>
<sequence>MTKATEVLRPMVDGETIPVDFNKSVEETEFMGSFNESLSVVSFADSNDSQKCFSSYNFEMDLVTGDQEDGDPNQAQGPVRKSRRSFSPEDAAPLRPARNGLVDSLAGQSRNDASEREPSSRTPADASPPTRRLPQRNATMSSTRLNSSLSNLSGGRTPLSRQQSKLHMLSKSSHNPQSSIKTNDANGNLSRSFSGTRRRRMERTISGLTSNSDTSSIDGNSSFAQLQVGDRVMLANKELSTSAHLIRRMPRQQRPRRDLPRRNPSSSEEDVRASIEPLMDMIVARPRE</sequence>
<organism evidence="2 3">
    <name type="scientific">Nitzschia inconspicua</name>
    <dbReference type="NCBI Taxonomy" id="303405"/>
    <lineage>
        <taxon>Eukaryota</taxon>
        <taxon>Sar</taxon>
        <taxon>Stramenopiles</taxon>
        <taxon>Ochrophyta</taxon>
        <taxon>Bacillariophyta</taxon>
        <taxon>Bacillariophyceae</taxon>
        <taxon>Bacillariophycidae</taxon>
        <taxon>Bacillariales</taxon>
        <taxon>Bacillariaceae</taxon>
        <taxon>Nitzschia</taxon>
    </lineage>
</organism>
<proteinExistence type="predicted"/>
<reference evidence="2" key="1">
    <citation type="journal article" date="2021" name="Sci. Rep.">
        <title>Diploid genomic architecture of Nitzschia inconspicua, an elite biomass production diatom.</title>
        <authorList>
            <person name="Oliver A."/>
            <person name="Podell S."/>
            <person name="Pinowska A."/>
            <person name="Traller J.C."/>
            <person name="Smith S.R."/>
            <person name="McClure R."/>
            <person name="Beliaev A."/>
            <person name="Bohutskyi P."/>
            <person name="Hill E.A."/>
            <person name="Rabines A."/>
            <person name="Zheng H."/>
            <person name="Allen L.Z."/>
            <person name="Kuo A."/>
            <person name="Grigoriev I.V."/>
            <person name="Allen A.E."/>
            <person name="Hazlebeck D."/>
            <person name="Allen E.E."/>
        </authorList>
    </citation>
    <scope>NUCLEOTIDE SEQUENCE</scope>
    <source>
        <strain evidence="2">Hildebrandi</strain>
    </source>
</reference>
<feature type="region of interest" description="Disordered" evidence="1">
    <location>
        <begin position="63"/>
        <end position="200"/>
    </location>
</feature>
<feature type="compositionally biased region" description="Basic residues" evidence="1">
    <location>
        <begin position="245"/>
        <end position="254"/>
    </location>
</feature>
<feature type="compositionally biased region" description="Polar residues" evidence="1">
    <location>
        <begin position="159"/>
        <end position="195"/>
    </location>
</feature>
<accession>A0A9K3KDD8</accession>
<reference evidence="2" key="2">
    <citation type="submission" date="2021-04" db="EMBL/GenBank/DDBJ databases">
        <authorList>
            <person name="Podell S."/>
        </authorList>
    </citation>
    <scope>NUCLEOTIDE SEQUENCE</scope>
    <source>
        <strain evidence="2">Hildebrandi</strain>
    </source>
</reference>
<feature type="region of interest" description="Disordered" evidence="1">
    <location>
        <begin position="240"/>
        <end position="288"/>
    </location>
</feature>
<dbReference type="Proteomes" id="UP000693970">
    <property type="component" value="Unassembled WGS sequence"/>
</dbReference>
<dbReference type="AlphaFoldDB" id="A0A9K3KDD8"/>
<evidence type="ECO:0000313" key="3">
    <source>
        <dbReference type="Proteomes" id="UP000693970"/>
    </source>
</evidence>
<evidence type="ECO:0000313" key="2">
    <source>
        <dbReference type="EMBL" id="KAG7341674.1"/>
    </source>
</evidence>
<comment type="caution">
    <text evidence="2">The sequence shown here is derived from an EMBL/GenBank/DDBJ whole genome shotgun (WGS) entry which is preliminary data.</text>
</comment>
<feature type="compositionally biased region" description="Low complexity" evidence="1">
    <location>
        <begin position="141"/>
        <end position="157"/>
    </location>
</feature>
<name>A0A9K3KDD8_9STRA</name>
<protein>
    <submittedName>
        <fullName evidence="2">Uncharacterized protein</fullName>
    </submittedName>
</protein>